<dbReference type="Pfam" id="PF13242">
    <property type="entry name" value="Hydrolase_like"/>
    <property type="match status" value="1"/>
</dbReference>
<comment type="similarity">
    <text evidence="1">Belongs to the HAD-like hydrolase superfamily. NagD family.</text>
</comment>
<evidence type="ECO:0000256" key="5">
    <source>
        <dbReference type="PIRSR" id="PIRSR000915-1"/>
    </source>
</evidence>
<name>A0A081C697_VECG1</name>
<evidence type="ECO:0000256" key="4">
    <source>
        <dbReference type="ARBA" id="ARBA00022842"/>
    </source>
</evidence>
<reference evidence="8" key="1">
    <citation type="journal article" date="2015" name="PeerJ">
        <title>First genomic representation of candidate bacterial phylum KSB3 points to enhanced environmental sensing as a trigger of wastewater bulking.</title>
        <authorList>
            <person name="Sekiguchi Y."/>
            <person name="Ohashi A."/>
            <person name="Parks D.H."/>
            <person name="Yamauchi T."/>
            <person name="Tyson G.W."/>
            <person name="Hugenholtz P."/>
        </authorList>
    </citation>
    <scope>NUCLEOTIDE SEQUENCE [LARGE SCALE GENOMIC DNA]</scope>
</reference>
<proteinExistence type="inferred from homology"/>
<dbReference type="PANTHER" id="PTHR19288:SF46">
    <property type="entry name" value="HALOACID DEHALOGENASE-LIKE HYDROLASE DOMAIN-CONTAINING PROTEIN 2"/>
    <property type="match status" value="1"/>
</dbReference>
<dbReference type="PANTHER" id="PTHR19288">
    <property type="entry name" value="4-NITROPHENYLPHOSPHATASE-RELATED"/>
    <property type="match status" value="1"/>
</dbReference>
<evidence type="ECO:0000256" key="1">
    <source>
        <dbReference type="ARBA" id="ARBA00006696"/>
    </source>
</evidence>
<dbReference type="PIRSF" id="PIRSF000915">
    <property type="entry name" value="PGP-type_phosphatase"/>
    <property type="match status" value="1"/>
</dbReference>
<dbReference type="EMBL" id="DF820471">
    <property type="protein sequence ID" value="GAK60102.1"/>
    <property type="molecule type" value="Genomic_DNA"/>
</dbReference>
<evidence type="ECO:0000256" key="3">
    <source>
        <dbReference type="ARBA" id="ARBA00022801"/>
    </source>
</evidence>
<feature type="binding site" evidence="7">
    <location>
        <position position="15"/>
    </location>
    <ligand>
        <name>Mg(2+)</name>
        <dbReference type="ChEBI" id="CHEBI:18420"/>
    </ligand>
</feature>
<evidence type="ECO:0000313" key="9">
    <source>
        <dbReference type="Proteomes" id="UP000030661"/>
    </source>
</evidence>
<evidence type="ECO:0000256" key="6">
    <source>
        <dbReference type="PIRSR" id="PIRSR000915-2"/>
    </source>
</evidence>
<feature type="active site" description="Nucleophile" evidence="5">
    <location>
        <position position="15"/>
    </location>
</feature>
<dbReference type="GO" id="GO:0046872">
    <property type="term" value="F:metal ion binding"/>
    <property type="evidence" value="ECO:0007669"/>
    <property type="project" value="UniProtKB-KW"/>
</dbReference>
<dbReference type="FunFam" id="3.40.50.1000:FF:000053">
    <property type="entry name" value="TIGR01457 family HAD hydrolase"/>
    <property type="match status" value="1"/>
</dbReference>
<dbReference type="SUPFAM" id="SSF56784">
    <property type="entry name" value="HAD-like"/>
    <property type="match status" value="1"/>
</dbReference>
<dbReference type="InterPro" id="IPR036412">
    <property type="entry name" value="HAD-like_sf"/>
</dbReference>
<protein>
    <submittedName>
        <fullName evidence="8">HAD-superfamily hydrolase, subfamily IIA</fullName>
    </submittedName>
</protein>
<organism evidence="8">
    <name type="scientific">Vecturithrix granuli</name>
    <dbReference type="NCBI Taxonomy" id="1499967"/>
    <lineage>
        <taxon>Bacteria</taxon>
        <taxon>Candidatus Moduliflexota</taxon>
        <taxon>Candidatus Vecturitrichia</taxon>
        <taxon>Candidatus Vecturitrichales</taxon>
        <taxon>Candidatus Vecturitrichaceae</taxon>
        <taxon>Candidatus Vecturithrix</taxon>
    </lineage>
</organism>
<feature type="binding site" evidence="7">
    <location>
        <position position="212"/>
    </location>
    <ligand>
        <name>Mg(2+)</name>
        <dbReference type="ChEBI" id="CHEBI:18420"/>
    </ligand>
</feature>
<comment type="cofactor">
    <cofactor evidence="7">
        <name>Mg(2+)</name>
        <dbReference type="ChEBI" id="CHEBI:18420"/>
    </cofactor>
    <text evidence="7">Divalent metal ions. Mg(2+) is the most effective.</text>
</comment>
<dbReference type="GO" id="GO:0005737">
    <property type="term" value="C:cytoplasm"/>
    <property type="evidence" value="ECO:0007669"/>
    <property type="project" value="TreeGrafter"/>
</dbReference>
<dbReference type="HOGENOM" id="CLU_043473_1_1_0"/>
<evidence type="ECO:0000256" key="2">
    <source>
        <dbReference type="ARBA" id="ARBA00022723"/>
    </source>
</evidence>
<keyword evidence="2 7" id="KW-0479">Metal-binding</keyword>
<dbReference type="NCBIfam" id="TIGR01460">
    <property type="entry name" value="HAD-SF-IIA"/>
    <property type="match status" value="1"/>
</dbReference>
<feature type="binding site" evidence="6">
    <location>
        <position position="187"/>
    </location>
    <ligand>
        <name>substrate</name>
    </ligand>
</feature>
<dbReference type="eggNOG" id="COG0647">
    <property type="taxonomic scope" value="Bacteria"/>
</dbReference>
<dbReference type="Proteomes" id="UP000030661">
    <property type="component" value="Unassembled WGS sequence"/>
</dbReference>
<evidence type="ECO:0000313" key="8">
    <source>
        <dbReference type="EMBL" id="GAK60102.1"/>
    </source>
</evidence>
<dbReference type="Gene3D" id="3.40.50.1000">
    <property type="entry name" value="HAD superfamily/HAD-like"/>
    <property type="match status" value="2"/>
</dbReference>
<keyword evidence="3 8" id="KW-0378">Hydrolase</keyword>
<feature type="active site" description="Proton donor" evidence="5">
    <location>
        <position position="17"/>
    </location>
</feature>
<keyword evidence="4 7" id="KW-0460">Magnesium</keyword>
<accession>A0A081C697</accession>
<dbReference type="InterPro" id="IPR006357">
    <property type="entry name" value="HAD-SF_hydro_IIA"/>
</dbReference>
<dbReference type="GO" id="GO:0016791">
    <property type="term" value="F:phosphatase activity"/>
    <property type="evidence" value="ECO:0007669"/>
    <property type="project" value="TreeGrafter"/>
</dbReference>
<dbReference type="AlphaFoldDB" id="A0A081C697"/>
<keyword evidence="9" id="KW-1185">Reference proteome</keyword>
<gene>
    <name evidence="8" type="ORF">U27_07090</name>
</gene>
<evidence type="ECO:0000256" key="7">
    <source>
        <dbReference type="PIRSR" id="PIRSR000915-3"/>
    </source>
</evidence>
<sequence>MTTKSLQNVKLFLIDLDGTFYLGPNLFPWSQSFMNSLKERGKQYLFLTNNSSASRRYYAEKISGMGFATTPADVFSSTTATIIYLKKHYADARIYVLGTPFMEDELQEADINLVQDEPDIVLLGFDKTLTYQKLQNACYWIRKGKTYIATHPDINCPTENGPIPDTGAMIELIATSTERRPDVIIGKPYQPIIDALFELYPYHRDEVAIVGDRLYTDIQTGINAGIVSILVLSGETTREMYDAWNGAADFVLNTIGDISAYFE</sequence>
<dbReference type="Pfam" id="PF13344">
    <property type="entry name" value="Hydrolase_6"/>
    <property type="match status" value="1"/>
</dbReference>
<feature type="binding site" evidence="7">
    <location>
        <position position="17"/>
    </location>
    <ligand>
        <name>Mg(2+)</name>
        <dbReference type="ChEBI" id="CHEBI:18420"/>
    </ligand>
</feature>
<dbReference type="InterPro" id="IPR023214">
    <property type="entry name" value="HAD_sf"/>
</dbReference>
<dbReference type="STRING" id="1499967.U27_07090"/>